<dbReference type="RefSeq" id="WP_110395920.1">
    <property type="nucleotide sequence ID" value="NZ_JADIJL010000010.1"/>
</dbReference>
<proteinExistence type="inferred from homology"/>
<name>A0A2V3VWD1_9BACI</name>
<dbReference type="Gene3D" id="1.10.1740.10">
    <property type="match status" value="1"/>
</dbReference>
<evidence type="ECO:0000256" key="3">
    <source>
        <dbReference type="ARBA" id="ARBA00023082"/>
    </source>
</evidence>
<dbReference type="InterPro" id="IPR039425">
    <property type="entry name" value="RNA_pol_sigma-70-like"/>
</dbReference>
<evidence type="ECO:0000256" key="2">
    <source>
        <dbReference type="ARBA" id="ARBA00023015"/>
    </source>
</evidence>
<dbReference type="SUPFAM" id="SSF88946">
    <property type="entry name" value="Sigma2 domain of RNA polymerase sigma factors"/>
    <property type="match status" value="1"/>
</dbReference>
<dbReference type="Pfam" id="PF04542">
    <property type="entry name" value="Sigma70_r2"/>
    <property type="match status" value="1"/>
</dbReference>
<comment type="similarity">
    <text evidence="1">Belongs to the sigma-70 factor family. ECF subfamily.</text>
</comment>
<dbReference type="GO" id="GO:0006352">
    <property type="term" value="P:DNA-templated transcription initiation"/>
    <property type="evidence" value="ECO:0007669"/>
    <property type="project" value="InterPro"/>
</dbReference>
<dbReference type="Proteomes" id="UP000247978">
    <property type="component" value="Unassembled WGS sequence"/>
</dbReference>
<dbReference type="OrthoDB" id="9795666at2"/>
<organism evidence="8 9">
    <name type="scientific">Pseudogracilibacillus auburnensis</name>
    <dbReference type="NCBI Taxonomy" id="1494959"/>
    <lineage>
        <taxon>Bacteria</taxon>
        <taxon>Bacillati</taxon>
        <taxon>Bacillota</taxon>
        <taxon>Bacilli</taxon>
        <taxon>Bacillales</taxon>
        <taxon>Bacillaceae</taxon>
        <taxon>Pseudogracilibacillus</taxon>
    </lineage>
</organism>
<feature type="domain" description="RNA polymerase sigma-70 region 2" evidence="6">
    <location>
        <begin position="7"/>
        <end position="72"/>
    </location>
</feature>
<dbReference type="InterPro" id="IPR013325">
    <property type="entry name" value="RNA_pol_sigma_r2"/>
</dbReference>
<dbReference type="InterPro" id="IPR013249">
    <property type="entry name" value="RNA_pol_sigma70_r4_t2"/>
</dbReference>
<dbReference type="AlphaFoldDB" id="A0A2V3VWD1"/>
<evidence type="ECO:0000259" key="6">
    <source>
        <dbReference type="Pfam" id="PF04542"/>
    </source>
</evidence>
<protein>
    <submittedName>
        <fullName evidence="8">RNA polymerase sigma-70 factor (ECF subfamily)</fullName>
    </submittedName>
</protein>
<accession>A0A2V3VWD1</accession>
<dbReference type="InterPro" id="IPR036388">
    <property type="entry name" value="WH-like_DNA-bd_sf"/>
</dbReference>
<dbReference type="Pfam" id="PF08281">
    <property type="entry name" value="Sigma70_r4_2"/>
    <property type="match status" value="1"/>
</dbReference>
<dbReference type="NCBIfam" id="TIGR02937">
    <property type="entry name" value="sigma70-ECF"/>
    <property type="match status" value="1"/>
</dbReference>
<gene>
    <name evidence="8" type="ORF">DFR56_109129</name>
</gene>
<keyword evidence="4" id="KW-0238">DNA-binding</keyword>
<evidence type="ECO:0000313" key="8">
    <source>
        <dbReference type="EMBL" id="PXW85966.1"/>
    </source>
</evidence>
<dbReference type="InterPro" id="IPR013324">
    <property type="entry name" value="RNA_pol_sigma_r3/r4-like"/>
</dbReference>
<evidence type="ECO:0000259" key="7">
    <source>
        <dbReference type="Pfam" id="PF08281"/>
    </source>
</evidence>
<dbReference type="GO" id="GO:0016987">
    <property type="term" value="F:sigma factor activity"/>
    <property type="evidence" value="ECO:0007669"/>
    <property type="project" value="UniProtKB-KW"/>
</dbReference>
<keyword evidence="2" id="KW-0805">Transcription regulation</keyword>
<dbReference type="PANTHER" id="PTHR43133">
    <property type="entry name" value="RNA POLYMERASE ECF-TYPE SIGMA FACTO"/>
    <property type="match status" value="1"/>
</dbReference>
<dbReference type="SUPFAM" id="SSF88659">
    <property type="entry name" value="Sigma3 and sigma4 domains of RNA polymerase sigma factors"/>
    <property type="match status" value="1"/>
</dbReference>
<dbReference type="GO" id="GO:0003677">
    <property type="term" value="F:DNA binding"/>
    <property type="evidence" value="ECO:0007669"/>
    <property type="project" value="UniProtKB-KW"/>
</dbReference>
<dbReference type="InterPro" id="IPR014284">
    <property type="entry name" value="RNA_pol_sigma-70_dom"/>
</dbReference>
<evidence type="ECO:0000256" key="5">
    <source>
        <dbReference type="ARBA" id="ARBA00023163"/>
    </source>
</evidence>
<dbReference type="PANTHER" id="PTHR43133:SF52">
    <property type="entry name" value="ECF RNA POLYMERASE SIGMA FACTOR SIGL"/>
    <property type="match status" value="1"/>
</dbReference>
<keyword evidence="5" id="KW-0804">Transcription</keyword>
<sequence>MDLDEAFEAYVDDLYRYLFSLSKNHHTAEDLVQETFYRAYLQLMEDDINHIKPWLFKVAYHAFIDFIRKHKRLVITDGVHNQISMKSPEVDLLEKEGFAALMNDIHSLKDTEMHALVLCDLHHLSLKEAAEILQLNLNTLKSHLSRGRKKVVERVKDRRRQDG</sequence>
<keyword evidence="3" id="KW-0731">Sigma factor</keyword>
<evidence type="ECO:0000256" key="4">
    <source>
        <dbReference type="ARBA" id="ARBA00023125"/>
    </source>
</evidence>
<evidence type="ECO:0000313" key="9">
    <source>
        <dbReference type="Proteomes" id="UP000247978"/>
    </source>
</evidence>
<keyword evidence="9" id="KW-1185">Reference proteome</keyword>
<dbReference type="InterPro" id="IPR007627">
    <property type="entry name" value="RNA_pol_sigma70_r2"/>
</dbReference>
<comment type="caution">
    <text evidence="8">The sequence shown here is derived from an EMBL/GenBank/DDBJ whole genome shotgun (WGS) entry which is preliminary data.</text>
</comment>
<feature type="domain" description="RNA polymerase sigma factor 70 region 4 type 2" evidence="7">
    <location>
        <begin position="105"/>
        <end position="150"/>
    </location>
</feature>
<evidence type="ECO:0000256" key="1">
    <source>
        <dbReference type="ARBA" id="ARBA00010641"/>
    </source>
</evidence>
<dbReference type="EMBL" id="QJJQ01000009">
    <property type="protein sequence ID" value="PXW85966.1"/>
    <property type="molecule type" value="Genomic_DNA"/>
</dbReference>
<reference evidence="8 9" key="1">
    <citation type="submission" date="2018-05" db="EMBL/GenBank/DDBJ databases">
        <title>Genomic Encyclopedia of Type Strains, Phase IV (KMG-IV): sequencing the most valuable type-strain genomes for metagenomic binning, comparative biology and taxonomic classification.</title>
        <authorList>
            <person name="Goeker M."/>
        </authorList>
    </citation>
    <scope>NUCLEOTIDE SEQUENCE [LARGE SCALE GENOMIC DNA]</scope>
    <source>
        <strain evidence="8 9">DSM 28556</strain>
    </source>
</reference>
<dbReference type="Gene3D" id="1.10.10.10">
    <property type="entry name" value="Winged helix-like DNA-binding domain superfamily/Winged helix DNA-binding domain"/>
    <property type="match status" value="1"/>
</dbReference>